<gene>
    <name evidence="2" type="primary">ycdX</name>
    <name evidence="2" type="ORF">Pmgp_02611</name>
</gene>
<keyword evidence="3" id="KW-1185">Reference proteome</keyword>
<dbReference type="InterPro" id="IPR016195">
    <property type="entry name" value="Pol/histidinol_Pase-like"/>
</dbReference>
<dbReference type="RefSeq" id="WP_134214421.1">
    <property type="nucleotide sequence ID" value="NZ_QFFZ01000032.1"/>
</dbReference>
<dbReference type="SMART" id="SM00481">
    <property type="entry name" value="POLIIIAc"/>
    <property type="match status" value="1"/>
</dbReference>
<dbReference type="GO" id="GO:0005829">
    <property type="term" value="C:cytosol"/>
    <property type="evidence" value="ECO:0007669"/>
    <property type="project" value="TreeGrafter"/>
</dbReference>
<evidence type="ECO:0000313" key="2">
    <source>
        <dbReference type="EMBL" id="TEB10107.1"/>
    </source>
</evidence>
<reference evidence="2 3" key="1">
    <citation type="journal article" date="2018" name="Environ. Microbiol.">
        <title>Novel energy conservation strategies and behaviour of Pelotomaculum schinkii driving syntrophic propionate catabolism.</title>
        <authorList>
            <person name="Hidalgo-Ahumada C.A.P."/>
            <person name="Nobu M.K."/>
            <person name="Narihiro T."/>
            <person name="Tamaki H."/>
            <person name="Liu W.T."/>
            <person name="Kamagata Y."/>
            <person name="Stams A.J.M."/>
            <person name="Imachi H."/>
            <person name="Sousa D.Z."/>
        </authorList>
    </citation>
    <scope>NUCLEOTIDE SEQUENCE [LARGE SCALE GENOMIC DNA]</scope>
    <source>
        <strain evidence="2 3">MGP</strain>
    </source>
</reference>
<organism evidence="2 3">
    <name type="scientific">Pelotomaculum propionicicum</name>
    <dbReference type="NCBI Taxonomy" id="258475"/>
    <lineage>
        <taxon>Bacteria</taxon>
        <taxon>Bacillati</taxon>
        <taxon>Bacillota</taxon>
        <taxon>Clostridia</taxon>
        <taxon>Eubacteriales</taxon>
        <taxon>Desulfotomaculaceae</taxon>
        <taxon>Pelotomaculum</taxon>
    </lineage>
</organism>
<dbReference type="Proteomes" id="UP000297597">
    <property type="component" value="Unassembled WGS sequence"/>
</dbReference>
<sequence>MKLFADYHTHTTYSDGRGTPAENIRAAAGRGLAAVAITDHGPRGIGIGVAGPETFLTIKEEVAGLADSFPEVRALVGAEAAVISSDGRLDLPEEIIGQLDLLLAGLHPYYVPDRLGDALCYTLPNLAAKLSRSARAKMRNANTKALLGTVYSYRVDIISHPDLMLPADPDELARACAGRETALEVNTGHHYNKEEIVRAAAYRGARLAINSDAHYPETVGDLASGIALVERLRFPAEMIINAVH</sequence>
<dbReference type="InterPro" id="IPR003141">
    <property type="entry name" value="Pol/His_phosphatase_N"/>
</dbReference>
<dbReference type="Pfam" id="PF02811">
    <property type="entry name" value="PHP"/>
    <property type="match status" value="1"/>
</dbReference>
<dbReference type="EC" id="3.1.3.-" evidence="2"/>
<accession>A0A4Y7RP64</accession>
<evidence type="ECO:0000259" key="1">
    <source>
        <dbReference type="SMART" id="SM00481"/>
    </source>
</evidence>
<dbReference type="EMBL" id="QFFZ01000032">
    <property type="protein sequence ID" value="TEB10107.1"/>
    <property type="molecule type" value="Genomic_DNA"/>
</dbReference>
<dbReference type="InterPro" id="IPR050243">
    <property type="entry name" value="PHP_phosphatase"/>
</dbReference>
<comment type="caution">
    <text evidence="2">The sequence shown here is derived from an EMBL/GenBank/DDBJ whole genome shotgun (WGS) entry which is preliminary data.</text>
</comment>
<proteinExistence type="predicted"/>
<evidence type="ECO:0000313" key="3">
    <source>
        <dbReference type="Proteomes" id="UP000297597"/>
    </source>
</evidence>
<dbReference type="InterPro" id="IPR004013">
    <property type="entry name" value="PHP_dom"/>
</dbReference>
<dbReference type="GO" id="GO:0042578">
    <property type="term" value="F:phosphoric ester hydrolase activity"/>
    <property type="evidence" value="ECO:0007669"/>
    <property type="project" value="TreeGrafter"/>
</dbReference>
<dbReference type="Gene3D" id="3.20.20.140">
    <property type="entry name" value="Metal-dependent hydrolases"/>
    <property type="match status" value="1"/>
</dbReference>
<keyword evidence="2" id="KW-0378">Hydrolase</keyword>
<name>A0A4Y7RP64_9FIRM</name>
<dbReference type="AlphaFoldDB" id="A0A4Y7RP64"/>
<dbReference type="SUPFAM" id="SSF89550">
    <property type="entry name" value="PHP domain-like"/>
    <property type="match status" value="1"/>
</dbReference>
<protein>
    <submittedName>
        <fullName evidence="2">Putative phosphatase YcdX</fullName>
        <ecNumber evidence="2">3.1.3.-</ecNumber>
    </submittedName>
</protein>
<feature type="domain" description="Polymerase/histidinol phosphatase N-terminal" evidence="1">
    <location>
        <begin position="5"/>
        <end position="84"/>
    </location>
</feature>
<dbReference type="GO" id="GO:0008270">
    <property type="term" value="F:zinc ion binding"/>
    <property type="evidence" value="ECO:0007669"/>
    <property type="project" value="TreeGrafter"/>
</dbReference>
<dbReference type="OrthoDB" id="9808747at2"/>
<dbReference type="PANTHER" id="PTHR36928:SF1">
    <property type="entry name" value="PHOSPHATASE YCDX-RELATED"/>
    <property type="match status" value="1"/>
</dbReference>
<dbReference type="PANTHER" id="PTHR36928">
    <property type="entry name" value="PHOSPHATASE YCDX-RELATED"/>
    <property type="match status" value="1"/>
</dbReference>